<reference evidence="4" key="1">
    <citation type="submission" date="2016-10" db="EMBL/GenBank/DDBJ databases">
        <authorList>
            <person name="Varghese N."/>
            <person name="Submissions S."/>
        </authorList>
    </citation>
    <scope>NUCLEOTIDE SEQUENCE [LARGE SCALE GENOMIC DNA]</scope>
    <source>
        <strain evidence="4">DSM 23920</strain>
    </source>
</reference>
<dbReference type="OrthoDB" id="5348860at2"/>
<protein>
    <submittedName>
        <fullName evidence="3">NlpE N-terminal domain-containing protein</fullName>
    </submittedName>
</protein>
<feature type="region of interest" description="Disordered" evidence="1">
    <location>
        <begin position="21"/>
        <end position="40"/>
    </location>
</feature>
<gene>
    <name evidence="3" type="ORF">SAMN05660909_03340</name>
</gene>
<evidence type="ECO:0000256" key="1">
    <source>
        <dbReference type="SAM" id="MobiDB-lite"/>
    </source>
</evidence>
<dbReference type="STRING" id="408074.SAMN05660909_03340"/>
<proteinExistence type="predicted"/>
<dbReference type="AlphaFoldDB" id="A0A1H4DW14"/>
<evidence type="ECO:0000313" key="3">
    <source>
        <dbReference type="EMBL" id="SEA76787.1"/>
    </source>
</evidence>
<evidence type="ECO:0000256" key="2">
    <source>
        <dbReference type="SAM" id="SignalP"/>
    </source>
</evidence>
<dbReference type="RefSeq" id="WP_089763081.1">
    <property type="nucleotide sequence ID" value="NZ_BKAT01000027.1"/>
</dbReference>
<dbReference type="Pfam" id="PF04170">
    <property type="entry name" value="NlpE"/>
    <property type="match status" value="1"/>
</dbReference>
<keyword evidence="2" id="KW-0732">Signal</keyword>
<evidence type="ECO:0000313" key="4">
    <source>
        <dbReference type="Proteomes" id="UP000199656"/>
    </source>
</evidence>
<dbReference type="Gene3D" id="2.40.128.640">
    <property type="match status" value="1"/>
</dbReference>
<dbReference type="Proteomes" id="UP000199656">
    <property type="component" value="Unassembled WGS sequence"/>
</dbReference>
<feature type="chain" id="PRO_5011650709" evidence="2">
    <location>
        <begin position="22"/>
        <end position="249"/>
    </location>
</feature>
<feature type="compositionally biased region" description="Polar residues" evidence="1">
    <location>
        <begin position="21"/>
        <end position="33"/>
    </location>
</feature>
<accession>A0A1H4DW14</accession>
<keyword evidence="4" id="KW-1185">Reference proteome</keyword>
<sequence>MKKILLLIGLFSLPACNSQTANNGADSSNTTSLHPAGQPPKLTGTFQGTLPCADCPGINYQVTLFDDHTYSELTAYQGRGMNLATVEKGTWKQLSDSTVLIQRKKDSSSFLLSDGHLLLLDPKGRRIEGVLASNYVLNAIEGGDKRKLYEQKRQEGIEFTANGNEPGWTLDIDRKQITFRDMNGEEIQTALPAPKPNLDTLKVYTTPKITVSIRNTLCTDDMSGIMRPNTVQINIKDKVFQGCGEYLDK</sequence>
<name>A0A1H4DW14_9BACT</name>
<organism evidence="3 4">
    <name type="scientific">Chitinophaga terrae</name>
    <name type="common">ex Kim and Jung 2007</name>
    <dbReference type="NCBI Taxonomy" id="408074"/>
    <lineage>
        <taxon>Bacteria</taxon>
        <taxon>Pseudomonadati</taxon>
        <taxon>Bacteroidota</taxon>
        <taxon>Chitinophagia</taxon>
        <taxon>Chitinophagales</taxon>
        <taxon>Chitinophagaceae</taxon>
        <taxon>Chitinophaga</taxon>
    </lineage>
</organism>
<dbReference type="InterPro" id="IPR007298">
    <property type="entry name" value="Cu-R_lipoprotein_NlpE"/>
</dbReference>
<feature type="signal peptide" evidence="2">
    <location>
        <begin position="1"/>
        <end position="21"/>
    </location>
</feature>
<dbReference type="EMBL" id="FNRL01000015">
    <property type="protein sequence ID" value="SEA76787.1"/>
    <property type="molecule type" value="Genomic_DNA"/>
</dbReference>